<keyword evidence="1" id="KW-0812">Transmembrane</keyword>
<name>I0HGC3_ACTM4</name>
<dbReference type="eggNOG" id="COG1520">
    <property type="taxonomic scope" value="Bacteria"/>
</dbReference>
<evidence type="ECO:0000313" key="3">
    <source>
        <dbReference type="Proteomes" id="UP000007882"/>
    </source>
</evidence>
<dbReference type="KEGG" id="ams:AMIS_68400"/>
<sequence>MKGFGVTLIDLDRVPEPGPAAGLRPPPRRYRHAGLLLAAVLLITLGGAAPGAAVRWRYLGLAGPMDVVEMPLRLAGGNAYTASSRGIARELTAWRLDPEPERLWTSAVPIGAEYEVGSGLFGGVTIQQAADSVLVSEGYTTTAMDVATGRIRWTMTNSLTLLDSGGTGVVVERVFRPGTEYDQASGDPGALYFSATGVPHTEPPLRTEVRGVDLVTGKTLWTAAPGGSVTVDPVPGTPAAVLITSSQRLTLLAGATGETLAEAALPERDGSGPSSGAVAGQVALVGYETAGVQAGYDVRTLRRLWEHRVPRTPGEIPVCLGVICSGPLREQSVLDPATGEPVWPVTAEIDLEMRAGAVLETQTHTDVPVRLADPLTGRTVADLTGWDMVVAQAPGSSPGEALVLRRDHDAGRSLFGVVLPGHAEVRVLGAAETASAECAADERHVVCRDEHGLGVWAYRI</sequence>
<reference evidence="2 3" key="1">
    <citation type="submission" date="2012-02" db="EMBL/GenBank/DDBJ databases">
        <title>Complete genome sequence of Actinoplanes missouriensis 431 (= NBRC 102363).</title>
        <authorList>
            <person name="Ohnishi Y."/>
            <person name="Ishikawa J."/>
            <person name="Sekine M."/>
            <person name="Hosoyama A."/>
            <person name="Harada T."/>
            <person name="Narita H."/>
            <person name="Hata T."/>
            <person name="Konno Y."/>
            <person name="Tutikane K."/>
            <person name="Fujita N."/>
            <person name="Horinouchi S."/>
            <person name="Hayakawa M."/>
        </authorList>
    </citation>
    <scope>NUCLEOTIDE SEQUENCE [LARGE SCALE GENOMIC DNA]</scope>
    <source>
        <strain evidence="3">ATCC 14538 / DSM 43046 / CBS 188.64 / JCM 3121 / NBRC 102363 / NCIMB 12654 / NRRL B-3342 / UNCC 431</strain>
    </source>
</reference>
<keyword evidence="3" id="KW-1185">Reference proteome</keyword>
<dbReference type="AlphaFoldDB" id="I0HGC3"/>
<evidence type="ECO:0000256" key="1">
    <source>
        <dbReference type="SAM" id="Phobius"/>
    </source>
</evidence>
<gene>
    <name evidence="2" type="ordered locus">AMIS_68400</name>
</gene>
<dbReference type="InterPro" id="IPR011047">
    <property type="entry name" value="Quinoprotein_ADH-like_sf"/>
</dbReference>
<keyword evidence="1" id="KW-0472">Membrane</keyword>
<keyword evidence="1" id="KW-1133">Transmembrane helix</keyword>
<dbReference type="Gene3D" id="2.130.10.10">
    <property type="entry name" value="YVTN repeat-like/Quinoprotein amine dehydrogenase"/>
    <property type="match status" value="1"/>
</dbReference>
<feature type="transmembrane region" description="Helical" evidence="1">
    <location>
        <begin position="33"/>
        <end position="56"/>
    </location>
</feature>
<evidence type="ECO:0000313" key="2">
    <source>
        <dbReference type="EMBL" id="BAL92060.1"/>
    </source>
</evidence>
<dbReference type="HOGENOM" id="CLU_609212_0_0_11"/>
<dbReference type="SUPFAM" id="SSF50998">
    <property type="entry name" value="Quinoprotein alcohol dehydrogenase-like"/>
    <property type="match status" value="1"/>
</dbReference>
<dbReference type="PATRIC" id="fig|512565.3.peg.6839"/>
<dbReference type="STRING" id="512565.AMIS_68400"/>
<protein>
    <submittedName>
        <fullName evidence="2">Uncharacterized protein</fullName>
    </submittedName>
</protein>
<accession>I0HGC3</accession>
<dbReference type="EMBL" id="AP012319">
    <property type="protein sequence ID" value="BAL92060.1"/>
    <property type="molecule type" value="Genomic_DNA"/>
</dbReference>
<dbReference type="InterPro" id="IPR015943">
    <property type="entry name" value="WD40/YVTN_repeat-like_dom_sf"/>
</dbReference>
<organism evidence="2 3">
    <name type="scientific">Actinoplanes missouriensis (strain ATCC 14538 / DSM 43046 / CBS 188.64 / JCM 3121 / NBRC 102363 / NCIMB 12654 / NRRL B-3342 / UNCC 431)</name>
    <dbReference type="NCBI Taxonomy" id="512565"/>
    <lineage>
        <taxon>Bacteria</taxon>
        <taxon>Bacillati</taxon>
        <taxon>Actinomycetota</taxon>
        <taxon>Actinomycetes</taxon>
        <taxon>Micromonosporales</taxon>
        <taxon>Micromonosporaceae</taxon>
        <taxon>Actinoplanes</taxon>
    </lineage>
</organism>
<proteinExistence type="predicted"/>
<dbReference type="Proteomes" id="UP000007882">
    <property type="component" value="Chromosome"/>
</dbReference>